<sequence length="126" mass="14435">MFIPLPKATLLVATPKQGNQNLKHLFIILTEPVDGVVITVNLSSCKTSFYDNSCLLDKNDHSFIKHKSYIVYHRAEILKITQLENMTIRQLEQVTDDVFSRIVGGLLKSRQTPNKVKKFFVDYINP</sequence>
<dbReference type="Proteomes" id="UP000626656">
    <property type="component" value="Unassembled WGS sequence"/>
</dbReference>
<organism evidence="1 2">
    <name type="scientific">Bathymodiolus thermophilus thioautotrophic gill symbiont</name>
    <dbReference type="NCBI Taxonomy" id="2360"/>
    <lineage>
        <taxon>Bacteria</taxon>
        <taxon>Pseudomonadati</taxon>
        <taxon>Pseudomonadota</taxon>
        <taxon>Gammaproteobacteria</taxon>
        <taxon>sulfur-oxidizing symbionts</taxon>
    </lineage>
</organism>
<evidence type="ECO:0000313" key="2">
    <source>
        <dbReference type="Proteomes" id="UP000626656"/>
    </source>
</evidence>
<reference evidence="1 2" key="1">
    <citation type="submission" date="2020-05" db="EMBL/GenBank/DDBJ databases">
        <authorList>
            <person name="Petersen J."/>
            <person name="Sayavedra L."/>
        </authorList>
    </citation>
    <scope>NUCLEOTIDE SEQUENCE [LARGE SCALE GENOMIC DNA]</scope>
    <source>
        <strain evidence="1">B azoricus SOX ET2 1586I</strain>
    </source>
</reference>
<gene>
    <name evidence="1" type="ORF">AZO1586I_1772</name>
</gene>
<name>A0ABM8M9P1_9GAMM</name>
<accession>A0ABM8M9P1</accession>
<evidence type="ECO:0000313" key="1">
    <source>
        <dbReference type="EMBL" id="CAB5507154.1"/>
    </source>
</evidence>
<keyword evidence="2" id="KW-1185">Reference proteome</keyword>
<protein>
    <submittedName>
        <fullName evidence="1">Uncharacterized protein</fullName>
    </submittedName>
</protein>
<proteinExistence type="predicted"/>
<comment type="caution">
    <text evidence="1">The sequence shown here is derived from an EMBL/GenBank/DDBJ whole genome shotgun (WGS) entry which is preliminary data.</text>
</comment>
<dbReference type="EMBL" id="CAHJWF010000378">
    <property type="protein sequence ID" value="CAB5507154.1"/>
    <property type="molecule type" value="Genomic_DNA"/>
</dbReference>